<dbReference type="NCBIfam" id="TIGR01167">
    <property type="entry name" value="LPXTG_anchor"/>
    <property type="match status" value="1"/>
</dbReference>
<feature type="compositionally biased region" description="Low complexity" evidence="6">
    <location>
        <begin position="750"/>
        <end position="759"/>
    </location>
</feature>
<feature type="region of interest" description="Disordered" evidence="6">
    <location>
        <begin position="56"/>
        <end position="191"/>
    </location>
</feature>
<evidence type="ECO:0000256" key="5">
    <source>
        <dbReference type="ARBA" id="ARBA00023088"/>
    </source>
</evidence>
<dbReference type="Proteomes" id="UP001152867">
    <property type="component" value="Unassembled WGS sequence"/>
</dbReference>
<dbReference type="Gene3D" id="3.10.20.320">
    <property type="entry name" value="Putative peptidoglycan bound protein (lpxtg motif)"/>
    <property type="match status" value="3"/>
</dbReference>
<dbReference type="InterPro" id="IPR022263">
    <property type="entry name" value="KxYKxGKxW"/>
</dbReference>
<proteinExistence type="predicted"/>
<keyword evidence="7" id="KW-1133">Transmembrane helix</keyword>
<reference evidence="9" key="1">
    <citation type="submission" date="2022-06" db="EMBL/GenBank/DDBJ databases">
        <title>Antifungal cultures and metabolites of lactic acid bacteria for use in dairy fermentations.</title>
        <authorList>
            <person name="Zhao Z."/>
            <person name="Gaenzle M."/>
        </authorList>
    </citation>
    <scope>NUCLEOTIDE SEQUENCE</scope>
    <source>
        <strain evidence="9">FUA3126</strain>
    </source>
</reference>
<dbReference type="Pfam" id="PF19258">
    <property type="entry name" value="KxYKxGKxW_sig"/>
    <property type="match status" value="1"/>
</dbReference>
<evidence type="ECO:0000256" key="3">
    <source>
        <dbReference type="ARBA" id="ARBA00022729"/>
    </source>
</evidence>
<feature type="compositionally biased region" description="Low complexity" evidence="6">
    <location>
        <begin position="56"/>
        <end position="136"/>
    </location>
</feature>
<evidence type="ECO:0000256" key="2">
    <source>
        <dbReference type="ARBA" id="ARBA00022525"/>
    </source>
</evidence>
<dbReference type="PROSITE" id="PS50847">
    <property type="entry name" value="GRAM_POS_ANCHORING"/>
    <property type="match status" value="1"/>
</dbReference>
<accession>A0ABT6DBF0</accession>
<dbReference type="InterPro" id="IPR019931">
    <property type="entry name" value="LPXTG_anchor"/>
</dbReference>
<feature type="compositionally biased region" description="Polar residues" evidence="6">
    <location>
        <begin position="731"/>
        <end position="740"/>
    </location>
</feature>
<feature type="transmembrane region" description="Helical" evidence="7">
    <location>
        <begin position="843"/>
        <end position="861"/>
    </location>
</feature>
<sequence>MSLQQKAKHMSACHYKLYKSGKFWITASVAIFAIEAGGLTQVDAATTSANPTITITQSASQNSTDQSSSVTLTTPNQQQSSQSPQNSQVDSQTSMTPTSTTTSQAKSGATESSATSSSLTAPSAASEKTSASATISDETKTPAVTPINSEETRASSVTATSESNQSPSTQATSVTSAAESSDTNESTSVSNRNATLMAASIPATTNTQIMATTATITADSTHADSDIVDIEDAQLKQAMLNAFQVTSGELTYGDVRHITFAHNKNEITILLIPTTTVNPITSLKGLEVLRELPEGWGVQLLVYLKPGVSLVPLTGLHMTTAFDIQQDGAGNWTDADIAALNSLTFGGLDYYWGIEFVGKTSMTNTTGLRDDQILKLDPMFTKASQANPDGLFLSLSNQRLSDFSYFAKFSNVRIFSVNNYRVYTNPIHIAQTGDDINIASQTIGIDGKPILTGYKTYNSDTPIVTIDGDHYVISGSKQYANIGYIIISNQYGVSGYPMYTAVEYANGNTLLQTGMEYYRTTWGNVSVNYVDEDGNVLADAQHINGDVGRAYATTPKPIAGYSVSRIDGNANGTFTTELQTVTYVYTKNIVKGADVLVTYADQYGNEIAPSEKLTGNIGDSFTSSVKPVDGYTFDHVEGNETGVFTDEDQTITYVYTKDAVRGGDITVKYVDTDGTEIAPTEILSGNVGDTYATAIMHIDGYTLSTIDGNANGTFTNTDQIITYIYVKEDGQNPSDNNNDGDGQPDVKVPDSSNDNNGDNPTISEVPDYSSDVLGSETANQMTPSQSTSLLPTAVSSSSAASNVAGPSSQSQQLPQSEAANNTSQPIDNRSQELPNTGMHENRLAAMLGAILLVLLGTIPFSSKRKHD</sequence>
<evidence type="ECO:0000256" key="6">
    <source>
        <dbReference type="SAM" id="MobiDB-lite"/>
    </source>
</evidence>
<keyword evidence="3" id="KW-0732">Signal</keyword>
<protein>
    <submittedName>
        <fullName evidence="9">MucBP domain-containing protein</fullName>
    </submittedName>
</protein>
<dbReference type="InterPro" id="IPR039715">
    <property type="entry name" value="ZCCHC10"/>
</dbReference>
<evidence type="ECO:0000256" key="1">
    <source>
        <dbReference type="ARBA" id="ARBA00022512"/>
    </source>
</evidence>
<dbReference type="InterPro" id="IPR009459">
    <property type="entry name" value="MucBP_dom"/>
</dbReference>
<keyword evidence="7" id="KW-0472">Membrane</keyword>
<feature type="region of interest" description="Disordered" evidence="6">
    <location>
        <begin position="729"/>
        <end position="835"/>
    </location>
</feature>
<keyword evidence="5" id="KW-0572">Peptidoglycan-anchor</keyword>
<keyword evidence="1" id="KW-0134">Cell wall</keyword>
<feature type="compositionally biased region" description="Low complexity" evidence="6">
    <location>
        <begin position="786"/>
        <end position="816"/>
    </location>
</feature>
<keyword evidence="7" id="KW-0812">Transmembrane</keyword>
<name>A0ABT6DBF0_9LACO</name>
<dbReference type="Pfam" id="PF06458">
    <property type="entry name" value="MucBP"/>
    <property type="match status" value="3"/>
</dbReference>
<evidence type="ECO:0000313" key="9">
    <source>
        <dbReference type="EMBL" id="MDF9914467.1"/>
    </source>
</evidence>
<feature type="compositionally biased region" description="Polar residues" evidence="6">
    <location>
        <begin position="146"/>
        <end position="191"/>
    </location>
</feature>
<evidence type="ECO:0000313" key="10">
    <source>
        <dbReference type="Proteomes" id="UP001152867"/>
    </source>
</evidence>
<evidence type="ECO:0000256" key="4">
    <source>
        <dbReference type="ARBA" id="ARBA00022737"/>
    </source>
</evidence>
<keyword evidence="2" id="KW-0964">Secreted</keyword>
<evidence type="ECO:0000256" key="7">
    <source>
        <dbReference type="SAM" id="Phobius"/>
    </source>
</evidence>
<keyword evidence="10" id="KW-1185">Reference proteome</keyword>
<dbReference type="NCBIfam" id="TIGR03715">
    <property type="entry name" value="KxYKxGKxW"/>
    <property type="match status" value="1"/>
</dbReference>
<comment type="caution">
    <text evidence="9">The sequence shown here is derived from an EMBL/GenBank/DDBJ whole genome shotgun (WGS) entry which is preliminary data.</text>
</comment>
<dbReference type="PANTHER" id="PTHR13491:SF0">
    <property type="entry name" value="ZINC FINGER CCHC DOMAIN-CONTAINING PROTEIN 10"/>
    <property type="match status" value="1"/>
</dbReference>
<feature type="compositionally biased region" description="Polar residues" evidence="6">
    <location>
        <begin position="776"/>
        <end position="785"/>
    </location>
</feature>
<dbReference type="PANTHER" id="PTHR13491">
    <property type="entry name" value="ZCCHC10 PROTEIN"/>
    <property type="match status" value="1"/>
</dbReference>
<gene>
    <name evidence="9" type="ORF">NNA32_09420</name>
</gene>
<dbReference type="RefSeq" id="WP_178943074.1">
    <property type="nucleotide sequence ID" value="NZ_JAIWJF010000004.1"/>
</dbReference>
<dbReference type="EMBL" id="JANDJP010000012">
    <property type="protein sequence ID" value="MDF9914467.1"/>
    <property type="molecule type" value="Genomic_DNA"/>
</dbReference>
<evidence type="ECO:0000259" key="8">
    <source>
        <dbReference type="PROSITE" id="PS50847"/>
    </source>
</evidence>
<keyword evidence="4" id="KW-0677">Repeat</keyword>
<feature type="domain" description="Gram-positive cocci surface proteins LPxTG" evidence="8">
    <location>
        <begin position="833"/>
        <end position="867"/>
    </location>
</feature>
<organism evidence="9 10">
    <name type="scientific">Furfurilactobacillus milii</name>
    <dbReference type="NCBI Taxonomy" id="2888272"/>
    <lineage>
        <taxon>Bacteria</taxon>
        <taxon>Bacillati</taxon>
        <taxon>Bacillota</taxon>
        <taxon>Bacilli</taxon>
        <taxon>Lactobacillales</taxon>
        <taxon>Lactobacillaceae</taxon>
        <taxon>Furfurilactobacillus</taxon>
    </lineage>
</organism>
<feature type="compositionally biased region" description="Polar residues" evidence="6">
    <location>
        <begin position="817"/>
        <end position="834"/>
    </location>
</feature>